<evidence type="ECO:0000313" key="2">
    <source>
        <dbReference type="EMBL" id="OJD20178.1"/>
    </source>
</evidence>
<dbReference type="AlphaFoldDB" id="A0A1J9PW94"/>
<comment type="caution">
    <text evidence="2">The sequence shown here is derived from an EMBL/GenBank/DDBJ whole genome shotgun (WGS) entry which is preliminary data.</text>
</comment>
<protein>
    <submittedName>
        <fullName evidence="2">Uncharacterized protein</fullName>
    </submittedName>
</protein>
<dbReference type="VEuPathDB" id="FungiDB:ACJ73_08492"/>
<dbReference type="EMBL" id="LGTZ01002019">
    <property type="protein sequence ID" value="OJD20178.1"/>
    <property type="molecule type" value="Genomic_DNA"/>
</dbReference>
<proteinExistence type="predicted"/>
<evidence type="ECO:0000313" key="3">
    <source>
        <dbReference type="Proteomes" id="UP000242791"/>
    </source>
</evidence>
<accession>A0A1J9PW94</accession>
<feature type="compositionally biased region" description="Basic and acidic residues" evidence="1">
    <location>
        <begin position="1"/>
        <end position="10"/>
    </location>
</feature>
<feature type="region of interest" description="Disordered" evidence="1">
    <location>
        <begin position="1"/>
        <end position="51"/>
    </location>
</feature>
<dbReference type="Proteomes" id="UP000242791">
    <property type="component" value="Unassembled WGS sequence"/>
</dbReference>
<reference evidence="2 3" key="1">
    <citation type="submission" date="2015-08" db="EMBL/GenBank/DDBJ databases">
        <title>Emmonsia species relationships and genome sequence.</title>
        <authorList>
            <person name="Cuomo C.A."/>
            <person name="Schwartz I.S."/>
            <person name="Kenyon C."/>
            <person name="De Hoog G.S."/>
            <person name="Govender N.P."/>
            <person name="Botha A."/>
            <person name="Moreno L."/>
            <person name="De Vries M."/>
            <person name="Munoz J.F."/>
            <person name="Stielow J.B."/>
        </authorList>
    </citation>
    <scope>NUCLEOTIDE SEQUENCE [LARGE SCALE GENOMIC DNA]</scope>
    <source>
        <strain evidence="2 3">EI222</strain>
    </source>
</reference>
<evidence type="ECO:0000256" key="1">
    <source>
        <dbReference type="SAM" id="MobiDB-lite"/>
    </source>
</evidence>
<gene>
    <name evidence="2" type="ORF">ACJ73_08492</name>
</gene>
<feature type="compositionally biased region" description="Basic and acidic residues" evidence="1">
    <location>
        <begin position="17"/>
        <end position="31"/>
    </location>
</feature>
<keyword evidence="3" id="KW-1185">Reference proteome</keyword>
<organism evidence="2 3">
    <name type="scientific">Blastomyces percursus</name>
    <dbReference type="NCBI Taxonomy" id="1658174"/>
    <lineage>
        <taxon>Eukaryota</taxon>
        <taxon>Fungi</taxon>
        <taxon>Dikarya</taxon>
        <taxon>Ascomycota</taxon>
        <taxon>Pezizomycotina</taxon>
        <taxon>Eurotiomycetes</taxon>
        <taxon>Eurotiomycetidae</taxon>
        <taxon>Onygenales</taxon>
        <taxon>Ajellomycetaceae</taxon>
        <taxon>Blastomyces</taxon>
    </lineage>
</organism>
<name>A0A1J9PW94_9EURO</name>
<sequence>MRFPTVEKSEPITAAAPRDHVAEPERAVHLVDDDEAPEINDPSSTWLRPTYHTDRTPGVYRSTKEAPEASNSLKNWYESKSFNLILLILPLKRKLLYEKLIY</sequence>